<dbReference type="Pfam" id="PF02589">
    <property type="entry name" value="LUD_dom"/>
    <property type="match status" value="1"/>
</dbReference>
<dbReference type="Gene3D" id="3.40.50.10420">
    <property type="entry name" value="NagB/RpiA/CoA transferase-like"/>
    <property type="match status" value="1"/>
</dbReference>
<dbReference type="PANTHER" id="PTHR43682">
    <property type="entry name" value="LACTATE UTILIZATION PROTEIN C"/>
    <property type="match status" value="1"/>
</dbReference>
<dbReference type="InterPro" id="IPR037171">
    <property type="entry name" value="NagB/RpiA_transferase-like"/>
</dbReference>
<protein>
    <recommendedName>
        <fullName evidence="1">LUD domain-containing protein</fullName>
    </recommendedName>
</protein>
<dbReference type="Proteomes" id="UP000637002">
    <property type="component" value="Unassembled WGS sequence"/>
</dbReference>
<dbReference type="AlphaFoldDB" id="A0A916UQV1"/>
<dbReference type="InterPro" id="IPR003741">
    <property type="entry name" value="LUD_dom"/>
</dbReference>
<dbReference type="PANTHER" id="PTHR43682:SF1">
    <property type="entry name" value="LACTATE UTILIZATION PROTEIN C"/>
    <property type="match status" value="1"/>
</dbReference>
<dbReference type="InterPro" id="IPR024185">
    <property type="entry name" value="FTHF_cligase-like_sf"/>
</dbReference>
<comment type="caution">
    <text evidence="2">The sequence shown here is derived from an EMBL/GenBank/DDBJ whole genome shotgun (WGS) entry which is preliminary data.</text>
</comment>
<proteinExistence type="predicted"/>
<evidence type="ECO:0000259" key="1">
    <source>
        <dbReference type="Pfam" id="PF02589"/>
    </source>
</evidence>
<organism evidence="2 3">
    <name type="scientific">Chelatococcus reniformis</name>
    <dbReference type="NCBI Taxonomy" id="1494448"/>
    <lineage>
        <taxon>Bacteria</taxon>
        <taxon>Pseudomonadati</taxon>
        <taxon>Pseudomonadota</taxon>
        <taxon>Alphaproteobacteria</taxon>
        <taxon>Hyphomicrobiales</taxon>
        <taxon>Chelatococcaceae</taxon>
        <taxon>Chelatococcus</taxon>
    </lineage>
</organism>
<feature type="domain" description="LUD" evidence="1">
    <location>
        <begin position="126"/>
        <end position="218"/>
    </location>
</feature>
<sequence>MSSGRDEILSNIRRSLGVSGREAPRRAAVDERLKRAAPGIVPQRGDVTGTERIALFRRYAEAVQATVALVAGAADVPLAVAAYLRDQNLPATVRMGDDPRLAAMPWQETALAVAVGPSAGGDLNAVSHAYAGVAETGTLVMVSGHANPTTLNFLPDNHVVVLDARDLVGHYEDVWARLRGVEMPRTVNWITGPSRSADIERTLLLGAHGPRRLHVVVIAGPSAPLTSA</sequence>
<reference evidence="2" key="1">
    <citation type="journal article" date="2014" name="Int. J. Syst. Evol. Microbiol.">
        <title>Complete genome sequence of Corynebacterium casei LMG S-19264T (=DSM 44701T), isolated from a smear-ripened cheese.</title>
        <authorList>
            <consortium name="US DOE Joint Genome Institute (JGI-PGF)"/>
            <person name="Walter F."/>
            <person name="Albersmeier A."/>
            <person name="Kalinowski J."/>
            <person name="Ruckert C."/>
        </authorList>
    </citation>
    <scope>NUCLEOTIDE SEQUENCE</scope>
    <source>
        <strain evidence="2">CGMCC 1.12919</strain>
    </source>
</reference>
<keyword evidence="3" id="KW-1185">Reference proteome</keyword>
<dbReference type="EMBL" id="BMGG01000009">
    <property type="protein sequence ID" value="GGC83857.1"/>
    <property type="molecule type" value="Genomic_DNA"/>
</dbReference>
<gene>
    <name evidence="2" type="ORF">GCM10010994_47180</name>
</gene>
<dbReference type="SUPFAM" id="SSF100950">
    <property type="entry name" value="NagB/RpiA/CoA transferase-like"/>
    <property type="match status" value="1"/>
</dbReference>
<evidence type="ECO:0000313" key="3">
    <source>
        <dbReference type="Proteomes" id="UP000637002"/>
    </source>
</evidence>
<reference evidence="2" key="2">
    <citation type="submission" date="2020-09" db="EMBL/GenBank/DDBJ databases">
        <authorList>
            <person name="Sun Q."/>
            <person name="Zhou Y."/>
        </authorList>
    </citation>
    <scope>NUCLEOTIDE SEQUENCE</scope>
    <source>
        <strain evidence="2">CGMCC 1.12919</strain>
    </source>
</reference>
<dbReference type="RefSeq" id="WP_188611630.1">
    <property type="nucleotide sequence ID" value="NZ_BMGG01000009.1"/>
</dbReference>
<name>A0A916UQV1_9HYPH</name>
<evidence type="ECO:0000313" key="2">
    <source>
        <dbReference type="EMBL" id="GGC83857.1"/>
    </source>
</evidence>
<accession>A0A916UQV1</accession>